<keyword evidence="4" id="KW-1185">Reference proteome</keyword>
<reference evidence="3 4" key="1">
    <citation type="submission" date="2023-10" db="EMBL/GenBank/DDBJ databases">
        <title>Two novel species belonging to the OM43/NOR5 clade.</title>
        <authorList>
            <person name="Park M."/>
        </authorList>
    </citation>
    <scope>NUCLEOTIDE SEQUENCE [LARGE SCALE GENOMIC DNA]</scope>
    <source>
        <strain evidence="3 4">IMCC45268</strain>
    </source>
</reference>
<keyword evidence="1" id="KW-0963">Cytoplasm</keyword>
<dbReference type="Gene3D" id="3.30.70.260">
    <property type="match status" value="2"/>
</dbReference>
<dbReference type="InterPro" id="IPR045865">
    <property type="entry name" value="ACT-like_dom_sf"/>
</dbReference>
<feature type="domain" description="ACT" evidence="2">
    <location>
        <begin position="91"/>
        <end position="172"/>
    </location>
</feature>
<dbReference type="InterPro" id="IPR016867">
    <property type="entry name" value="GcvR"/>
</dbReference>
<evidence type="ECO:0000259" key="2">
    <source>
        <dbReference type="PROSITE" id="PS51671"/>
    </source>
</evidence>
<organism evidence="3 4">
    <name type="scientific">Congregibacter brevis</name>
    <dbReference type="NCBI Taxonomy" id="3081201"/>
    <lineage>
        <taxon>Bacteria</taxon>
        <taxon>Pseudomonadati</taxon>
        <taxon>Pseudomonadota</taxon>
        <taxon>Gammaproteobacteria</taxon>
        <taxon>Cellvibrionales</taxon>
        <taxon>Halieaceae</taxon>
        <taxon>Congregibacter</taxon>
    </lineage>
</organism>
<evidence type="ECO:0000256" key="1">
    <source>
        <dbReference type="PIRNR" id="PIRNR028103"/>
    </source>
</evidence>
<keyword evidence="1" id="KW-0678">Repressor</keyword>
<dbReference type="InterPro" id="IPR050990">
    <property type="entry name" value="UPF0237/GcvR_regulator"/>
</dbReference>
<comment type="subcellular location">
    <subcellularLocation>
        <location evidence="1">Cytoplasm</location>
    </subcellularLocation>
</comment>
<dbReference type="SUPFAM" id="SSF55021">
    <property type="entry name" value="ACT-like"/>
    <property type="match status" value="2"/>
</dbReference>
<gene>
    <name evidence="3" type="ORF">R0137_12250</name>
</gene>
<dbReference type="RefSeq" id="WP_407326700.1">
    <property type="nucleotide sequence ID" value="NZ_CP136865.1"/>
</dbReference>
<dbReference type="PIRSF" id="PIRSF028103">
    <property type="entry name" value="GcvR"/>
    <property type="match status" value="1"/>
</dbReference>
<accession>A0ABZ0IBB5</accession>
<sequence length="172" mass="18618">MTTRVLISFFCDDRPGVIEQLSALISDHEGNWLDSQLSRLGGRFAGVLQAQIPQAQHEPLNSALNDLSGVGITASLTDAGDASEASLGTQRLTLMGPDRPGIVRELTRALRSAGFNVRSMKTAVETAPMSGEPLFRAEASIELHEGSRLDELEWKLDAMAETMTLEIDLIPD</sequence>
<dbReference type="Proteomes" id="UP001626549">
    <property type="component" value="Chromosome"/>
</dbReference>
<feature type="domain" description="ACT" evidence="2">
    <location>
        <begin position="6"/>
        <end position="78"/>
    </location>
</feature>
<evidence type="ECO:0000313" key="3">
    <source>
        <dbReference type="EMBL" id="WOJ96008.1"/>
    </source>
</evidence>
<proteinExistence type="predicted"/>
<protein>
    <recommendedName>
        <fullName evidence="1">Glycine cleavage system transcriptional repressor</fullName>
    </recommendedName>
</protein>
<dbReference type="EMBL" id="CP136865">
    <property type="protein sequence ID" value="WOJ96008.1"/>
    <property type="molecule type" value="Genomic_DNA"/>
</dbReference>
<evidence type="ECO:0000313" key="4">
    <source>
        <dbReference type="Proteomes" id="UP001626549"/>
    </source>
</evidence>
<dbReference type="Pfam" id="PF13740">
    <property type="entry name" value="ACT_6"/>
    <property type="match status" value="1"/>
</dbReference>
<dbReference type="PANTHER" id="PTHR34875">
    <property type="entry name" value="UPF0237 PROTEIN MJ1558"/>
    <property type="match status" value="1"/>
</dbReference>
<dbReference type="PROSITE" id="PS51671">
    <property type="entry name" value="ACT"/>
    <property type="match status" value="2"/>
</dbReference>
<dbReference type="PANTHER" id="PTHR34875:SF6">
    <property type="entry name" value="UPF0237 PROTEIN MJ1558"/>
    <property type="match status" value="1"/>
</dbReference>
<name>A0ABZ0IBB5_9GAMM</name>
<dbReference type="InterPro" id="IPR002912">
    <property type="entry name" value="ACT_dom"/>
</dbReference>
<keyword evidence="1" id="KW-0804">Transcription</keyword>